<evidence type="ECO:0000256" key="1">
    <source>
        <dbReference type="ARBA" id="ARBA00001933"/>
    </source>
</evidence>
<dbReference type="InterPro" id="IPR009006">
    <property type="entry name" value="Ala_racemase/Decarboxylase_C"/>
</dbReference>
<evidence type="ECO:0000256" key="2">
    <source>
        <dbReference type="ARBA" id="ARBA00022793"/>
    </source>
</evidence>
<dbReference type="RefSeq" id="WP_309828616.1">
    <property type="nucleotide sequence ID" value="NZ_JAVIZX010000001.1"/>
</dbReference>
<evidence type="ECO:0000256" key="7">
    <source>
        <dbReference type="RuleBase" id="RU003738"/>
    </source>
</evidence>
<feature type="binding site" evidence="5">
    <location>
        <position position="327"/>
    </location>
    <ligand>
        <name>substrate</name>
    </ligand>
</feature>
<dbReference type="HAMAP" id="MF_02120">
    <property type="entry name" value="LysA"/>
    <property type="match status" value="1"/>
</dbReference>
<dbReference type="Proteomes" id="UP001267710">
    <property type="component" value="Unassembled WGS sequence"/>
</dbReference>
<feature type="binding site" evidence="5">
    <location>
        <position position="287"/>
    </location>
    <ligand>
        <name>substrate</name>
    </ligand>
</feature>
<evidence type="ECO:0000256" key="6">
    <source>
        <dbReference type="NCBIfam" id="TIGR01048"/>
    </source>
</evidence>
<dbReference type="EMBL" id="JAVIZX010000001">
    <property type="protein sequence ID" value="MDR6214454.1"/>
    <property type="molecule type" value="Genomic_DNA"/>
</dbReference>
<dbReference type="Gene3D" id="2.40.37.10">
    <property type="entry name" value="Lyase, Ornithine Decarboxylase, Chain A, domain 1"/>
    <property type="match status" value="1"/>
</dbReference>
<keyword evidence="5 7" id="KW-0457">Lysine biosynthesis</keyword>
<proteinExistence type="inferred from homology"/>
<feature type="binding site" evidence="5">
    <location>
        <position position="385"/>
    </location>
    <ligand>
        <name>pyridoxal 5'-phosphate</name>
        <dbReference type="ChEBI" id="CHEBI:597326"/>
    </ligand>
</feature>
<evidence type="ECO:0000256" key="3">
    <source>
        <dbReference type="ARBA" id="ARBA00022898"/>
    </source>
</evidence>
<dbReference type="PANTHER" id="PTHR43727">
    <property type="entry name" value="DIAMINOPIMELATE DECARBOXYLASE"/>
    <property type="match status" value="1"/>
</dbReference>
<keyword evidence="4 5" id="KW-0456">Lyase</keyword>
<dbReference type="PRINTS" id="PR01181">
    <property type="entry name" value="DAPDCRBXLASE"/>
</dbReference>
<gene>
    <name evidence="5" type="primary">lysA</name>
    <name evidence="10" type="ORF">QE399_002143</name>
</gene>
<comment type="catalytic activity">
    <reaction evidence="5 7">
        <text>meso-2,6-diaminopimelate + H(+) = L-lysine + CO2</text>
        <dbReference type="Rhea" id="RHEA:15101"/>
        <dbReference type="ChEBI" id="CHEBI:15378"/>
        <dbReference type="ChEBI" id="CHEBI:16526"/>
        <dbReference type="ChEBI" id="CHEBI:32551"/>
        <dbReference type="ChEBI" id="CHEBI:57791"/>
        <dbReference type="EC" id="4.1.1.20"/>
    </reaction>
</comment>
<dbReference type="InterPro" id="IPR000183">
    <property type="entry name" value="Orn/DAP/Arg_de-COase"/>
</dbReference>
<comment type="function">
    <text evidence="5">Specifically catalyzes the decarboxylation of meso-diaminopimelate (meso-DAP) to L-lysine.</text>
</comment>
<feature type="modified residue" description="N6-(pyridoxal phosphate)lysine" evidence="5">
    <location>
        <position position="68"/>
    </location>
</feature>
<evidence type="ECO:0000313" key="10">
    <source>
        <dbReference type="EMBL" id="MDR6214454.1"/>
    </source>
</evidence>
<evidence type="ECO:0000256" key="4">
    <source>
        <dbReference type="ARBA" id="ARBA00023239"/>
    </source>
</evidence>
<sequence length="429" mass="45822">MIPTSLPGSPFIAYREGSLFVEDVRLADLAREHGTPVYVYSQAAMLAALAAYQRGFEGRKVQICYAMKANSSLAVLQLFARQGCGFDIVSGGELQRVLAAGGDASKVIFSGVGKTRAEMRQALQAGIGCFNVESESELEVLNDVATSLGQRAPVSIRVNPNVDPKTHPYISTGLKGNKFGVAHERTVATYQRAAALPGLRVVGIDCHIGSQITEETPYLDAVDRMLDLVRDIEAAGIAIHHIDFGGGLGINYNGDAPPAADALWTKLLAKLDARGYGDRQFMIEPGRSLVGNAGVCVTEVLYVKPGEQKNFCIVDAAMNDLPRPAMYQAFHAIVPLEASAPAGGGGEHVYDVVGPICESGDWIGRDRRLAVQPGDQLAVLSAGAYCSSMGSNYNTRSRPAEVLVNGAKAHLIRSRESVEDTFRCEKLAP</sequence>
<comment type="caution">
    <text evidence="10">The sequence shown here is derived from an EMBL/GenBank/DDBJ whole genome shotgun (WGS) entry which is preliminary data.</text>
</comment>
<feature type="binding site" evidence="5">
    <location>
        <position position="247"/>
    </location>
    <ligand>
        <name>pyridoxal 5'-phosphate</name>
        <dbReference type="ChEBI" id="CHEBI:597326"/>
    </ligand>
</feature>
<reference evidence="10 11" key="1">
    <citation type="submission" date="2023-08" db="EMBL/GenBank/DDBJ databases">
        <title>Functional and genomic diversity of the sorghum phyllosphere microbiome.</title>
        <authorList>
            <person name="Shade A."/>
        </authorList>
    </citation>
    <scope>NUCLEOTIDE SEQUENCE [LARGE SCALE GENOMIC DNA]</scope>
    <source>
        <strain evidence="10 11">SORGH_AS_0335</strain>
    </source>
</reference>
<evidence type="ECO:0000259" key="8">
    <source>
        <dbReference type="Pfam" id="PF00278"/>
    </source>
</evidence>
<dbReference type="PRINTS" id="PR01179">
    <property type="entry name" value="ODADCRBXLASE"/>
</dbReference>
<protein>
    <recommendedName>
        <fullName evidence="5 6">Diaminopimelate decarboxylase</fullName>
        <shortName evidence="5">DAP decarboxylase</shortName>
        <shortName evidence="5">DAPDC</shortName>
        <ecNumber evidence="5 6">4.1.1.20</ecNumber>
    </recommendedName>
</protein>
<dbReference type="InterPro" id="IPR022644">
    <property type="entry name" value="De-COase2_N"/>
</dbReference>
<organism evidence="10 11">
    <name type="scientific">Paracidovorax wautersii</name>
    <dbReference type="NCBI Taxonomy" id="1177982"/>
    <lineage>
        <taxon>Bacteria</taxon>
        <taxon>Pseudomonadati</taxon>
        <taxon>Pseudomonadota</taxon>
        <taxon>Betaproteobacteria</taxon>
        <taxon>Burkholderiales</taxon>
        <taxon>Comamonadaceae</taxon>
        <taxon>Paracidovorax</taxon>
    </lineage>
</organism>
<dbReference type="Pfam" id="PF00278">
    <property type="entry name" value="Orn_DAP_Arg_deC"/>
    <property type="match status" value="1"/>
</dbReference>
<dbReference type="SUPFAM" id="SSF51419">
    <property type="entry name" value="PLP-binding barrel"/>
    <property type="match status" value="1"/>
</dbReference>
<keyword evidence="11" id="KW-1185">Reference proteome</keyword>
<keyword evidence="3 5" id="KW-0663">Pyridoxal phosphate</keyword>
<dbReference type="GO" id="GO:0008836">
    <property type="term" value="F:diaminopimelate decarboxylase activity"/>
    <property type="evidence" value="ECO:0007669"/>
    <property type="project" value="UniProtKB-EC"/>
</dbReference>
<dbReference type="CDD" id="cd06828">
    <property type="entry name" value="PLPDE_III_DapDC"/>
    <property type="match status" value="1"/>
</dbReference>
<comment type="subunit">
    <text evidence="5">Homodimer.</text>
</comment>
<feature type="binding site" evidence="5">
    <location>
        <position position="358"/>
    </location>
    <ligand>
        <name>substrate</name>
    </ligand>
</feature>
<feature type="binding site" evidence="5">
    <location>
        <position position="323"/>
    </location>
    <ligand>
        <name>substrate</name>
    </ligand>
</feature>
<dbReference type="InterPro" id="IPR022643">
    <property type="entry name" value="De-COase2_C"/>
</dbReference>
<keyword evidence="2 5" id="KW-0210">Decarboxylase</keyword>
<feature type="binding site" evidence="5">
    <location>
        <begin position="284"/>
        <end position="287"/>
    </location>
    <ligand>
        <name>pyridoxal 5'-phosphate</name>
        <dbReference type="ChEBI" id="CHEBI:597326"/>
    </ligand>
</feature>
<feature type="domain" description="Orn/DAP/Arg decarboxylase 2 C-terminal" evidence="8">
    <location>
        <begin position="38"/>
        <end position="383"/>
    </location>
</feature>
<evidence type="ECO:0000256" key="5">
    <source>
        <dbReference type="HAMAP-Rule" id="MF_02120"/>
    </source>
</evidence>
<evidence type="ECO:0000313" key="11">
    <source>
        <dbReference type="Proteomes" id="UP001267710"/>
    </source>
</evidence>
<dbReference type="InterPro" id="IPR029066">
    <property type="entry name" value="PLP-binding_barrel"/>
</dbReference>
<comment type="similarity">
    <text evidence="5">Belongs to the Orn/Lys/Arg decarboxylase class-II family. LysA subfamily.</text>
</comment>
<comment type="pathway">
    <text evidence="5 7">Amino-acid biosynthesis; L-lysine biosynthesis via DAP pathway; L-lysine from DL-2,6-diaminopimelate: step 1/1.</text>
</comment>
<dbReference type="InterPro" id="IPR002986">
    <property type="entry name" value="DAP_deCOOHase_LysA"/>
</dbReference>
<dbReference type="EC" id="4.1.1.20" evidence="5 6"/>
<dbReference type="SUPFAM" id="SSF50621">
    <property type="entry name" value="Alanine racemase C-terminal domain-like"/>
    <property type="match status" value="1"/>
</dbReference>
<feature type="domain" description="Orn/DAP/Arg decarboxylase 2 N-terminal" evidence="9">
    <location>
        <begin position="48"/>
        <end position="290"/>
    </location>
</feature>
<dbReference type="NCBIfam" id="TIGR01048">
    <property type="entry name" value="lysA"/>
    <property type="match status" value="1"/>
</dbReference>
<dbReference type="PANTHER" id="PTHR43727:SF2">
    <property type="entry name" value="GROUP IV DECARBOXYLASE"/>
    <property type="match status" value="1"/>
</dbReference>
<accession>A0ABU1IB49</accession>
<dbReference type="Pfam" id="PF02784">
    <property type="entry name" value="Orn_Arg_deC_N"/>
    <property type="match status" value="1"/>
</dbReference>
<evidence type="ECO:0000259" key="9">
    <source>
        <dbReference type="Pfam" id="PF02784"/>
    </source>
</evidence>
<feature type="binding site" evidence="5">
    <location>
        <position position="385"/>
    </location>
    <ligand>
        <name>substrate</name>
    </ligand>
</feature>
<dbReference type="Gene3D" id="3.20.20.10">
    <property type="entry name" value="Alanine racemase"/>
    <property type="match status" value="1"/>
</dbReference>
<name>A0ABU1IB49_9BURK</name>
<comment type="cofactor">
    <cofactor evidence="1 5 7">
        <name>pyridoxal 5'-phosphate</name>
        <dbReference type="ChEBI" id="CHEBI:597326"/>
    </cofactor>
</comment>
<keyword evidence="5" id="KW-0028">Amino-acid biosynthesis</keyword>